<dbReference type="Proteomes" id="UP000298097">
    <property type="component" value="Unassembled WGS sequence"/>
</dbReference>
<dbReference type="PROSITE" id="PS51781">
    <property type="entry name" value="SH3B"/>
    <property type="match status" value="1"/>
</dbReference>
<sequence>MLFRKVPHFALLTLSIYCSKENLITPEEAIKEEFQLINTYYSGKDGNGYETPNLQSQIIFKFSKGQKVKILETLSDIRRNLYGWVLVQNEFGAEAWIRQDSISAKLLPNDGIGEIYSASSRLFKGRDDEKPKPGENLRLILNFFLYKGEIISFGPWEKKKYKQYKVSSKEGLKYLSKSKAQVLELGKARRLEEQYDVESGCWFGYNYNSKIGLNESEINSRQDLVFGGDIHPKFPEGEIQYGVKDEKYIQILNRISKDIAKYSDIKEIRNGEVTPLRCEGEHCHTVVWRLPGKSYLFATLETMFTGEVRRHYSLFLIVSIQDGREKLVSFLYDKSSESIGRFFHTITDMDANGKHEIWVEDIDSLGESFETKVFLLDKDSFILLGSKYRTGC</sequence>
<comment type="caution">
    <text evidence="2">The sequence shown here is derived from an EMBL/GenBank/DDBJ whole genome shotgun (WGS) entry which is preliminary data.</text>
</comment>
<reference evidence="2" key="1">
    <citation type="journal article" date="2019" name="PLoS Negl. Trop. Dis.">
        <title>Revisiting the worldwide diversity of Leptospira species in the environment.</title>
        <authorList>
            <person name="Vincent A.T."/>
            <person name="Schiettekatte O."/>
            <person name="Bourhy P."/>
            <person name="Veyrier F.J."/>
            <person name="Picardeau M."/>
        </authorList>
    </citation>
    <scope>NUCLEOTIDE SEQUENCE [LARGE SCALE GENOMIC DNA]</scope>
    <source>
        <strain evidence="2">201800301</strain>
    </source>
</reference>
<evidence type="ECO:0000259" key="1">
    <source>
        <dbReference type="PROSITE" id="PS51781"/>
    </source>
</evidence>
<dbReference type="Gene3D" id="2.30.30.40">
    <property type="entry name" value="SH3 Domains"/>
    <property type="match status" value="1"/>
</dbReference>
<evidence type="ECO:0000313" key="3">
    <source>
        <dbReference type="Proteomes" id="UP000298097"/>
    </source>
</evidence>
<name>A0A4R9HAL5_9LEPT</name>
<organism evidence="2 3">
    <name type="scientific">Leptospira andrefontaineae</name>
    <dbReference type="NCBI Taxonomy" id="2484976"/>
    <lineage>
        <taxon>Bacteria</taxon>
        <taxon>Pseudomonadati</taxon>
        <taxon>Spirochaetota</taxon>
        <taxon>Spirochaetia</taxon>
        <taxon>Leptospirales</taxon>
        <taxon>Leptospiraceae</taxon>
        <taxon>Leptospira</taxon>
    </lineage>
</organism>
<dbReference type="AlphaFoldDB" id="A0A4R9HAL5"/>
<proteinExistence type="predicted"/>
<dbReference type="EMBL" id="RQEY01000005">
    <property type="protein sequence ID" value="TGK43586.1"/>
    <property type="molecule type" value="Genomic_DNA"/>
</dbReference>
<dbReference type="Pfam" id="PF08239">
    <property type="entry name" value="SH3_3"/>
    <property type="match status" value="1"/>
</dbReference>
<feature type="domain" description="SH3b" evidence="1">
    <location>
        <begin position="37"/>
        <end position="106"/>
    </location>
</feature>
<protein>
    <submittedName>
        <fullName evidence="2">SH3 domain-containing protein</fullName>
    </submittedName>
</protein>
<evidence type="ECO:0000313" key="2">
    <source>
        <dbReference type="EMBL" id="TGK43586.1"/>
    </source>
</evidence>
<accession>A0A4R9HAL5</accession>
<dbReference type="OrthoDB" id="343941at2"/>
<gene>
    <name evidence="2" type="ORF">EHO65_02800</name>
</gene>
<keyword evidence="3" id="KW-1185">Reference proteome</keyword>
<dbReference type="InterPro" id="IPR003646">
    <property type="entry name" value="SH3-like_bac-type"/>
</dbReference>